<dbReference type="RefSeq" id="WP_067007679.1">
    <property type="nucleotide sequence ID" value="NZ_BNDU01000004.1"/>
</dbReference>
<proteinExistence type="predicted"/>
<dbReference type="EMBL" id="LMWL01000069">
    <property type="protein sequence ID" value="KUM91719.1"/>
    <property type="molecule type" value="Genomic_DNA"/>
</dbReference>
<evidence type="ECO:0000313" key="2">
    <source>
        <dbReference type="EMBL" id="KUM91719.1"/>
    </source>
</evidence>
<dbReference type="AlphaFoldDB" id="A0A101NEJ3"/>
<comment type="caution">
    <text evidence="2">The sequence shown here is derived from an EMBL/GenBank/DDBJ whole genome shotgun (WGS) entry which is preliminary data.</text>
</comment>
<protein>
    <submittedName>
        <fullName evidence="2">Uncharacterized protein</fullName>
    </submittedName>
</protein>
<feature type="region of interest" description="Disordered" evidence="1">
    <location>
        <begin position="140"/>
        <end position="167"/>
    </location>
</feature>
<dbReference type="STRING" id="67285.AQI88_35470"/>
<evidence type="ECO:0000313" key="3">
    <source>
        <dbReference type="Proteomes" id="UP000054241"/>
    </source>
</evidence>
<organism evidence="2 3">
    <name type="scientific">Streptomyces cellostaticus</name>
    <dbReference type="NCBI Taxonomy" id="67285"/>
    <lineage>
        <taxon>Bacteria</taxon>
        <taxon>Bacillati</taxon>
        <taxon>Actinomycetota</taxon>
        <taxon>Actinomycetes</taxon>
        <taxon>Kitasatosporales</taxon>
        <taxon>Streptomycetaceae</taxon>
        <taxon>Streptomyces</taxon>
    </lineage>
</organism>
<name>A0A101NEJ3_9ACTN</name>
<sequence length="167" mass="17641">MRALPFVAWADVYFNGFKIGRSLQSTQLRSSVAAPADPLEAAGAGTRTVDIVLHEDVDASVDGVRDRVAAAAGVSPGDVRPSRGKVRMTVREEDLPALAALDEVKEIEEVPERVLYSSVAGTLMHARVSLNGTKFRARARSCASPTPASTRVRPPMCTLPSPAGSSA</sequence>
<evidence type="ECO:0000256" key="1">
    <source>
        <dbReference type="SAM" id="MobiDB-lite"/>
    </source>
</evidence>
<gene>
    <name evidence="2" type="ORF">AQI88_35470</name>
</gene>
<accession>A0A101NEJ3</accession>
<keyword evidence="3" id="KW-1185">Reference proteome</keyword>
<dbReference type="Proteomes" id="UP000054241">
    <property type="component" value="Unassembled WGS sequence"/>
</dbReference>
<reference evidence="2 3" key="1">
    <citation type="submission" date="2015-10" db="EMBL/GenBank/DDBJ databases">
        <title>Draft genome sequence of Streptomyces cellostaticus DSM 40189, type strain for the species Streptomyces cellostaticus.</title>
        <authorList>
            <person name="Ruckert C."/>
            <person name="Winkler A."/>
            <person name="Kalinowski J."/>
            <person name="Kampfer P."/>
            <person name="Glaeser S."/>
        </authorList>
    </citation>
    <scope>NUCLEOTIDE SEQUENCE [LARGE SCALE GENOMIC DNA]</scope>
    <source>
        <strain evidence="2 3">DSM 40189</strain>
    </source>
</reference>